<sequence length="337" mass="38962">MIIYCDSIPDLSTDTEYKLSAISNLLLSFSEKKHVIWFSLELLNFLESQKEDFSSSQLKIINAMKSFSRETKGEINKYKSKIVLKFEEKNIDLIENENRLIGYGYFQDSAFIQPTHLISENETDCEIYQCAAQMSLIKNGNQKIFSTKFRPAHGGGSTTFDVFSRILQQKELHVGFVDSDKKHPKGALGSTADRFKKDNKTPFGELKILRSHELENIIPIRVLKSTDKDEIRLIDFLIRKDALKYYDLKEGMTYQTLEELDKLHGEYWINKISEDDLEKLPSLNMNKNLLSRCLNIIKESTTIRKIVDELCNENDSDWISIGRTLENWGLCIKNSTL</sequence>
<dbReference type="AlphaFoldDB" id="A0A2S5KHS5"/>
<reference evidence="1 2" key="1">
    <citation type="submission" date="2018-02" db="EMBL/GenBank/DDBJ databases">
        <title>novel marine gammaproteobacteria from coastal saline agro ecosystem.</title>
        <authorList>
            <person name="Krishnan R."/>
            <person name="Ramesh Kumar N."/>
        </authorList>
    </citation>
    <scope>NUCLEOTIDE SEQUENCE [LARGE SCALE GENOMIC DNA]</scope>
    <source>
        <strain evidence="1 2">228</strain>
    </source>
</reference>
<name>A0A2S5KHS5_9PROT</name>
<dbReference type="Proteomes" id="UP000238196">
    <property type="component" value="Unassembled WGS sequence"/>
</dbReference>
<protein>
    <submittedName>
        <fullName evidence="1">Uncharacterized protein</fullName>
    </submittedName>
</protein>
<gene>
    <name evidence="1" type="ORF">C4K68_27825</name>
</gene>
<comment type="caution">
    <text evidence="1">The sequence shown here is derived from an EMBL/GenBank/DDBJ whole genome shotgun (WGS) entry which is preliminary data.</text>
</comment>
<evidence type="ECO:0000313" key="1">
    <source>
        <dbReference type="EMBL" id="PPC73936.1"/>
    </source>
</evidence>
<dbReference type="OrthoDB" id="6638650at2"/>
<dbReference type="EMBL" id="PRLP01000169">
    <property type="protein sequence ID" value="PPC73936.1"/>
    <property type="molecule type" value="Genomic_DNA"/>
</dbReference>
<accession>A0A2S5KHS5</accession>
<organism evidence="1 2">
    <name type="scientific">Proteobacteria bacterium 228</name>
    <dbReference type="NCBI Taxonomy" id="2083153"/>
    <lineage>
        <taxon>Bacteria</taxon>
        <taxon>Pseudomonadati</taxon>
        <taxon>Pseudomonadota</taxon>
    </lineage>
</organism>
<evidence type="ECO:0000313" key="2">
    <source>
        <dbReference type="Proteomes" id="UP000238196"/>
    </source>
</evidence>
<proteinExistence type="predicted"/>